<organism evidence="1">
    <name type="scientific">marine metagenome</name>
    <dbReference type="NCBI Taxonomy" id="408172"/>
    <lineage>
        <taxon>unclassified sequences</taxon>
        <taxon>metagenomes</taxon>
        <taxon>ecological metagenomes</taxon>
    </lineage>
</organism>
<sequence length="22" mass="2521">MMSLNSNQILKHSHVANLNIQQ</sequence>
<accession>A0A382HYQ5</accession>
<proteinExistence type="predicted"/>
<reference evidence="1" key="1">
    <citation type="submission" date="2018-05" db="EMBL/GenBank/DDBJ databases">
        <authorList>
            <person name="Lanie J.A."/>
            <person name="Ng W.-L."/>
            <person name="Kazmierczak K.M."/>
            <person name="Andrzejewski T.M."/>
            <person name="Davidsen T.M."/>
            <person name="Wayne K.J."/>
            <person name="Tettelin H."/>
            <person name="Glass J.I."/>
            <person name="Rusch D."/>
            <person name="Podicherti R."/>
            <person name="Tsui H.-C.T."/>
            <person name="Winkler M.E."/>
        </authorList>
    </citation>
    <scope>NUCLEOTIDE SEQUENCE</scope>
</reference>
<name>A0A382HYQ5_9ZZZZ</name>
<evidence type="ECO:0000313" key="1">
    <source>
        <dbReference type="EMBL" id="SVB92418.1"/>
    </source>
</evidence>
<protein>
    <submittedName>
        <fullName evidence="1">Uncharacterized protein</fullName>
    </submittedName>
</protein>
<dbReference type="AlphaFoldDB" id="A0A382HYQ5"/>
<gene>
    <name evidence="1" type="ORF">METZ01_LOCUS245272</name>
</gene>
<dbReference type="EMBL" id="UINC01064096">
    <property type="protein sequence ID" value="SVB92418.1"/>
    <property type="molecule type" value="Genomic_DNA"/>
</dbReference>